<organism evidence="2">
    <name type="scientific">Elphidium margaritaceum</name>
    <dbReference type="NCBI Taxonomy" id="933848"/>
    <lineage>
        <taxon>Eukaryota</taxon>
        <taxon>Sar</taxon>
        <taxon>Rhizaria</taxon>
        <taxon>Retaria</taxon>
        <taxon>Foraminifera</taxon>
        <taxon>Rotaliida</taxon>
        <taxon>Elphidiidae</taxon>
        <taxon>Elphidium</taxon>
    </lineage>
</organism>
<gene>
    <name evidence="2" type="ORF">EMAR1385_LOCUS1121</name>
</gene>
<reference evidence="2" key="1">
    <citation type="submission" date="2021-01" db="EMBL/GenBank/DDBJ databases">
        <authorList>
            <person name="Corre E."/>
            <person name="Pelletier E."/>
            <person name="Niang G."/>
            <person name="Scheremetjew M."/>
            <person name="Finn R."/>
            <person name="Kale V."/>
            <person name="Holt S."/>
            <person name="Cochrane G."/>
            <person name="Meng A."/>
            <person name="Brown T."/>
            <person name="Cohen L."/>
        </authorList>
    </citation>
    <scope>NUCLEOTIDE SEQUENCE</scope>
</reference>
<keyword evidence="1" id="KW-0812">Transmembrane</keyword>
<keyword evidence="1" id="KW-0472">Membrane</keyword>
<dbReference type="EMBL" id="HBFI01001601">
    <property type="protein sequence ID" value="CAD8732242.1"/>
    <property type="molecule type" value="Transcribed_RNA"/>
</dbReference>
<evidence type="ECO:0000256" key="1">
    <source>
        <dbReference type="SAM" id="Phobius"/>
    </source>
</evidence>
<proteinExistence type="predicted"/>
<protein>
    <submittedName>
        <fullName evidence="2">Uncharacterized protein</fullName>
    </submittedName>
</protein>
<accession>A0A7S0XNC4</accession>
<feature type="transmembrane region" description="Helical" evidence="1">
    <location>
        <begin position="278"/>
        <end position="300"/>
    </location>
</feature>
<name>A0A7S0XNC4_9EUKA</name>
<keyword evidence="1" id="KW-1133">Transmembrane helix</keyword>
<evidence type="ECO:0000313" key="2">
    <source>
        <dbReference type="EMBL" id="CAD8732242.1"/>
    </source>
</evidence>
<dbReference type="AlphaFoldDB" id="A0A7S0XNC4"/>
<sequence length="336" mass="37491">MQFTPVCRTAADVGSDLASYCDTWLNAHQDIAAGVGLTATLQWRDEECDPLLFEVQFQAEMLFYVDDAFTEPVASDTLYQVGEDRIYVEVDTAFPSDTYDVFDTQLLNVWVCTFDPLNGPTLPIEAGELSGGCFSTNIDGYNGAENYEEDNMYAYHIFDAVNTVSVPELIDFQLVGHPTALDADKDKLRFSFVVPEQVARDTLYIHAQIEVSLTGARRRRQLLSGMAVANQMSHFLGNIGVSNNPQPRLPAPQQPQQPWSNVPSGDNGVYLLSLRSPWIMAIAGLLAVILTFNVGFWCYMRCCDDTRRGRVAYKKVKVQDSEFDESEANVMNVVSE</sequence>